<protein>
    <recommendedName>
        <fullName evidence="1">F-box domain-containing protein</fullName>
    </recommendedName>
</protein>
<name>V4JSF1_EUTSA</name>
<dbReference type="KEGG" id="eus:EUTSA_v10019528mg"/>
<feature type="non-terminal residue" evidence="2">
    <location>
        <position position="177"/>
    </location>
</feature>
<organism evidence="2 3">
    <name type="scientific">Eutrema salsugineum</name>
    <name type="common">Saltwater cress</name>
    <name type="synonym">Sisymbrium salsugineum</name>
    <dbReference type="NCBI Taxonomy" id="72664"/>
    <lineage>
        <taxon>Eukaryota</taxon>
        <taxon>Viridiplantae</taxon>
        <taxon>Streptophyta</taxon>
        <taxon>Embryophyta</taxon>
        <taxon>Tracheophyta</taxon>
        <taxon>Spermatophyta</taxon>
        <taxon>Magnoliopsida</taxon>
        <taxon>eudicotyledons</taxon>
        <taxon>Gunneridae</taxon>
        <taxon>Pentapetalae</taxon>
        <taxon>rosids</taxon>
        <taxon>malvids</taxon>
        <taxon>Brassicales</taxon>
        <taxon>Brassicaceae</taxon>
        <taxon>Eutremeae</taxon>
        <taxon>Eutrema</taxon>
    </lineage>
</organism>
<dbReference type="Gene3D" id="1.20.1280.50">
    <property type="match status" value="1"/>
</dbReference>
<dbReference type="Proteomes" id="UP000030689">
    <property type="component" value="Unassembled WGS sequence"/>
</dbReference>
<dbReference type="InterPro" id="IPR036047">
    <property type="entry name" value="F-box-like_dom_sf"/>
</dbReference>
<feature type="domain" description="F-box" evidence="1">
    <location>
        <begin position="1"/>
        <end position="42"/>
    </location>
</feature>
<dbReference type="InterPro" id="IPR050796">
    <property type="entry name" value="SCF_F-box_component"/>
</dbReference>
<dbReference type="SMART" id="SM00256">
    <property type="entry name" value="FBOX"/>
    <property type="match status" value="1"/>
</dbReference>
<reference evidence="2 3" key="1">
    <citation type="journal article" date="2013" name="Front. Plant Sci.">
        <title>The Reference Genome of the Halophytic Plant Eutrema salsugineum.</title>
        <authorList>
            <person name="Yang R."/>
            <person name="Jarvis D.E."/>
            <person name="Chen H."/>
            <person name="Beilstein M.A."/>
            <person name="Grimwood J."/>
            <person name="Jenkins J."/>
            <person name="Shu S."/>
            <person name="Prochnik S."/>
            <person name="Xin M."/>
            <person name="Ma C."/>
            <person name="Schmutz J."/>
            <person name="Wing R.A."/>
            <person name="Mitchell-Olds T."/>
            <person name="Schumaker K.S."/>
            <person name="Wang X."/>
        </authorList>
    </citation>
    <scope>NUCLEOTIDE SEQUENCE [LARGE SCALE GENOMIC DNA]</scope>
</reference>
<evidence type="ECO:0000313" key="3">
    <source>
        <dbReference type="Proteomes" id="UP000030689"/>
    </source>
</evidence>
<evidence type="ECO:0000313" key="2">
    <source>
        <dbReference type="EMBL" id="ESQ28200.1"/>
    </source>
</evidence>
<dbReference type="SUPFAM" id="SSF81383">
    <property type="entry name" value="F-box domain"/>
    <property type="match status" value="1"/>
</dbReference>
<dbReference type="STRING" id="72664.V4JSF1"/>
<dbReference type="InterPro" id="IPR001810">
    <property type="entry name" value="F-box_dom"/>
</dbReference>
<dbReference type="PROSITE" id="PS50181">
    <property type="entry name" value="FBOX"/>
    <property type="match status" value="1"/>
</dbReference>
<gene>
    <name evidence="2" type="ORF">EUTSA_v10019528mg</name>
</gene>
<evidence type="ECO:0000259" key="1">
    <source>
        <dbReference type="PROSITE" id="PS50181"/>
    </source>
</evidence>
<dbReference type="AlphaFoldDB" id="V4JSF1"/>
<dbReference type="Gramene" id="ESQ28200">
    <property type="protein sequence ID" value="ESQ28200"/>
    <property type="gene ID" value="EUTSA_v10019528mg"/>
</dbReference>
<sequence length="177" mass="20526">MYLPEEIVMSIMARLPVQSIVRFKLVCREWKSLTLSAFFRDLYHSNSNSTSCYNWSILHELHSSLEEMKLDLPRESSSQVNISSLASGFITQNKSKKIKEICVLACTDGLVLLRLLEEEDMMMMMMIRYYIGNPVLPQWIQLPDPPSLPRKHFPYHYGFFDSGIVTRMHNGALLGYK</sequence>
<dbReference type="Pfam" id="PF24750">
    <property type="entry name" value="b-prop_At3g26010-like"/>
    <property type="match status" value="1"/>
</dbReference>
<dbReference type="InterPro" id="IPR056592">
    <property type="entry name" value="Beta-prop_At3g26010-like"/>
</dbReference>
<dbReference type="EMBL" id="KI517953">
    <property type="protein sequence ID" value="ESQ28200.1"/>
    <property type="molecule type" value="Genomic_DNA"/>
</dbReference>
<dbReference type="Pfam" id="PF00646">
    <property type="entry name" value="F-box"/>
    <property type="match status" value="1"/>
</dbReference>
<dbReference type="CDD" id="cd22157">
    <property type="entry name" value="F-box_AtFBW1-like"/>
    <property type="match status" value="1"/>
</dbReference>
<dbReference type="PANTHER" id="PTHR31672">
    <property type="entry name" value="BNACNNG10540D PROTEIN"/>
    <property type="match status" value="1"/>
</dbReference>
<keyword evidence="3" id="KW-1185">Reference proteome</keyword>
<proteinExistence type="predicted"/>
<accession>V4JSF1</accession>
<dbReference type="PANTHER" id="PTHR31672:SF13">
    <property type="entry name" value="F-BOX PROTEIN CPR30-LIKE"/>
    <property type="match status" value="1"/>
</dbReference>